<evidence type="ECO:0000313" key="6">
    <source>
        <dbReference type="Proteomes" id="UP000419743"/>
    </source>
</evidence>
<keyword evidence="3" id="KW-0804">Transcription</keyword>
<evidence type="ECO:0000256" key="1">
    <source>
        <dbReference type="ARBA" id="ARBA00023015"/>
    </source>
</evidence>
<dbReference type="Gene3D" id="3.40.50.2300">
    <property type="match status" value="2"/>
</dbReference>
<dbReference type="Gene3D" id="1.10.260.40">
    <property type="entry name" value="lambda repressor-like DNA-binding domains"/>
    <property type="match status" value="1"/>
</dbReference>
<keyword evidence="2" id="KW-0238">DNA-binding</keyword>
<dbReference type="InterPro" id="IPR046335">
    <property type="entry name" value="LacI/GalR-like_sensor"/>
</dbReference>
<organism evidence="5 6">
    <name type="scientific">Occultella aeris</name>
    <dbReference type="NCBI Taxonomy" id="2761496"/>
    <lineage>
        <taxon>Bacteria</taxon>
        <taxon>Bacillati</taxon>
        <taxon>Actinomycetota</taxon>
        <taxon>Actinomycetes</taxon>
        <taxon>Micrococcales</taxon>
        <taxon>Ruaniaceae</taxon>
        <taxon>Occultella</taxon>
    </lineage>
</organism>
<evidence type="ECO:0000259" key="4">
    <source>
        <dbReference type="PROSITE" id="PS50932"/>
    </source>
</evidence>
<keyword evidence="1" id="KW-0805">Transcription regulation</keyword>
<dbReference type="SUPFAM" id="SSF53822">
    <property type="entry name" value="Periplasmic binding protein-like I"/>
    <property type="match status" value="1"/>
</dbReference>
<dbReference type="PROSITE" id="PS00356">
    <property type="entry name" value="HTH_LACI_1"/>
    <property type="match status" value="1"/>
</dbReference>
<evidence type="ECO:0000256" key="3">
    <source>
        <dbReference type="ARBA" id="ARBA00023163"/>
    </source>
</evidence>
<feature type="domain" description="HTH lacI-type" evidence="4">
    <location>
        <begin position="13"/>
        <end position="67"/>
    </location>
</feature>
<dbReference type="Pfam" id="PF00356">
    <property type="entry name" value="LacI"/>
    <property type="match status" value="1"/>
</dbReference>
<dbReference type="InterPro" id="IPR010982">
    <property type="entry name" value="Lambda_DNA-bd_dom_sf"/>
</dbReference>
<keyword evidence="6" id="KW-1185">Reference proteome</keyword>
<sequence length="351" mass="36917">MSRRGRDTPSQRVRMADVAEAAGVSRATVSRVLTRDPAVVEATAAAVREVIERLGYRPNRAAQALMGASRTLGVIFGEPPGRASALLLRGINEAATSAGYTLAVAIATDSDGEDLRRCLNTMVEQSAAAVMVLPATSLNAEVLAAADVPFPIISTTDLGPGSPCSVAALDELGAVDVVMGHLLEIGRSRILHIGARHETLVSRFRWDGWRARVDEADLFETADEWTARAGYEALHRAVARGARPDGVFAATDEMALGAMQAASELGLRIPEDLAVAGFGGLSITEFFGPGLTTVATSLHERGALAVQECVRRLAEPDRPPSYRLVPGELVVRRSTVAANGPHAVLGGALQS</sequence>
<dbReference type="GO" id="GO:0000976">
    <property type="term" value="F:transcription cis-regulatory region binding"/>
    <property type="evidence" value="ECO:0007669"/>
    <property type="project" value="TreeGrafter"/>
</dbReference>
<dbReference type="CDD" id="cd01392">
    <property type="entry name" value="HTH_LacI"/>
    <property type="match status" value="1"/>
</dbReference>
<evidence type="ECO:0000256" key="2">
    <source>
        <dbReference type="ARBA" id="ARBA00023125"/>
    </source>
</evidence>
<dbReference type="PROSITE" id="PS50932">
    <property type="entry name" value="HTH_LACI_2"/>
    <property type="match status" value="1"/>
</dbReference>
<name>A0A7M4DRA1_9MICO</name>
<dbReference type="PANTHER" id="PTHR30146">
    <property type="entry name" value="LACI-RELATED TRANSCRIPTIONAL REPRESSOR"/>
    <property type="match status" value="1"/>
</dbReference>
<dbReference type="PANTHER" id="PTHR30146:SF109">
    <property type="entry name" value="HTH-TYPE TRANSCRIPTIONAL REGULATOR GALS"/>
    <property type="match status" value="1"/>
</dbReference>
<evidence type="ECO:0000313" key="5">
    <source>
        <dbReference type="EMBL" id="VZO39995.1"/>
    </source>
</evidence>
<dbReference type="AlphaFoldDB" id="A0A7M4DRA1"/>
<dbReference type="Pfam" id="PF13377">
    <property type="entry name" value="Peripla_BP_3"/>
    <property type="match status" value="1"/>
</dbReference>
<dbReference type="EMBL" id="CACRYJ010000067">
    <property type="protein sequence ID" value="VZO39995.1"/>
    <property type="molecule type" value="Genomic_DNA"/>
</dbReference>
<protein>
    <submittedName>
        <fullName evidence="5">Catabolite control protein A</fullName>
    </submittedName>
</protein>
<gene>
    <name evidence="5" type="primary">ccpA_11</name>
    <name evidence="5" type="ORF">HALOF300_04696</name>
</gene>
<reference evidence="5 6" key="1">
    <citation type="submission" date="2019-11" db="EMBL/GenBank/DDBJ databases">
        <authorList>
            <person name="Criscuolo A."/>
        </authorList>
    </citation>
    <scope>NUCLEOTIDE SEQUENCE [LARGE SCALE GENOMIC DNA]</scope>
    <source>
        <strain evidence="5">CIP111667</strain>
    </source>
</reference>
<dbReference type="RefSeq" id="WP_156743286.1">
    <property type="nucleotide sequence ID" value="NZ_CACRYJ010000067.1"/>
</dbReference>
<accession>A0A7M4DRA1</accession>
<dbReference type="Proteomes" id="UP000419743">
    <property type="component" value="Unassembled WGS sequence"/>
</dbReference>
<dbReference type="SUPFAM" id="SSF47413">
    <property type="entry name" value="lambda repressor-like DNA-binding domains"/>
    <property type="match status" value="1"/>
</dbReference>
<dbReference type="SMART" id="SM00354">
    <property type="entry name" value="HTH_LACI"/>
    <property type="match status" value="1"/>
</dbReference>
<dbReference type="InterPro" id="IPR000843">
    <property type="entry name" value="HTH_LacI"/>
</dbReference>
<proteinExistence type="predicted"/>
<comment type="caution">
    <text evidence="5">The sequence shown here is derived from an EMBL/GenBank/DDBJ whole genome shotgun (WGS) entry which is preliminary data.</text>
</comment>
<dbReference type="InterPro" id="IPR028082">
    <property type="entry name" value="Peripla_BP_I"/>
</dbReference>
<dbReference type="CDD" id="cd06267">
    <property type="entry name" value="PBP1_LacI_sugar_binding-like"/>
    <property type="match status" value="1"/>
</dbReference>
<dbReference type="GO" id="GO:0003700">
    <property type="term" value="F:DNA-binding transcription factor activity"/>
    <property type="evidence" value="ECO:0007669"/>
    <property type="project" value="TreeGrafter"/>
</dbReference>